<evidence type="ECO:0000313" key="3">
    <source>
        <dbReference type="EnsemblMetazoa" id="CPIJ015305-PA"/>
    </source>
</evidence>
<feature type="region of interest" description="Disordered" evidence="1">
    <location>
        <begin position="282"/>
        <end position="306"/>
    </location>
</feature>
<name>B0X6T9_CULQU</name>
<dbReference type="EMBL" id="DS232423">
    <property type="protein sequence ID" value="EDS41610.1"/>
    <property type="molecule type" value="Genomic_DNA"/>
</dbReference>
<dbReference type="EnsemblMetazoa" id="CPIJ015305-RA">
    <property type="protein sequence ID" value="CPIJ015305-PA"/>
    <property type="gene ID" value="CPIJ015305"/>
</dbReference>
<dbReference type="Proteomes" id="UP000002320">
    <property type="component" value="Unassembled WGS sequence"/>
</dbReference>
<gene>
    <name evidence="3" type="primary">6048440</name>
    <name evidence="2" type="ORF">CpipJ_CPIJ015305</name>
</gene>
<proteinExistence type="predicted"/>
<dbReference type="VEuPathDB" id="VectorBase:CPIJ015305"/>
<protein>
    <submittedName>
        <fullName evidence="2 3">Uncharacterized protein</fullName>
    </submittedName>
</protein>
<dbReference type="HOGENOM" id="CLU_807132_0_0_1"/>
<dbReference type="AlphaFoldDB" id="B0X6T9"/>
<reference evidence="3" key="2">
    <citation type="submission" date="2021-02" db="UniProtKB">
        <authorList>
            <consortium name="EnsemblMetazoa"/>
        </authorList>
    </citation>
    <scope>IDENTIFICATION</scope>
    <source>
        <strain evidence="3">JHB</strain>
    </source>
</reference>
<evidence type="ECO:0000313" key="4">
    <source>
        <dbReference type="Proteomes" id="UP000002320"/>
    </source>
</evidence>
<dbReference type="InParanoid" id="B0X6T9"/>
<reference evidence="2" key="1">
    <citation type="submission" date="2007-03" db="EMBL/GenBank/DDBJ databases">
        <title>Annotation of Culex pipiens quinquefasciatus.</title>
        <authorList>
            <consortium name="The Broad Institute Genome Sequencing Platform"/>
            <person name="Atkinson P.W."/>
            <person name="Hemingway J."/>
            <person name="Christensen B.M."/>
            <person name="Higgs S."/>
            <person name="Kodira C."/>
            <person name="Hannick L."/>
            <person name="Megy K."/>
            <person name="O'Leary S."/>
            <person name="Pearson M."/>
            <person name="Haas B.J."/>
            <person name="Mauceli E."/>
            <person name="Wortman J.R."/>
            <person name="Lee N.H."/>
            <person name="Guigo R."/>
            <person name="Stanke M."/>
            <person name="Alvarado L."/>
            <person name="Amedeo P."/>
            <person name="Antoine C.H."/>
            <person name="Arensburger P."/>
            <person name="Bidwell S.L."/>
            <person name="Crawford M."/>
            <person name="Camaro F."/>
            <person name="Devon K."/>
            <person name="Engels R."/>
            <person name="Hammond M."/>
            <person name="Howarth C."/>
            <person name="Koehrsen M."/>
            <person name="Lawson D."/>
            <person name="Montgomery P."/>
            <person name="Nene V."/>
            <person name="Nusbaum C."/>
            <person name="Puiu D."/>
            <person name="Romero-Severson J."/>
            <person name="Severson D.W."/>
            <person name="Shumway M."/>
            <person name="Sisk P."/>
            <person name="Stolte C."/>
            <person name="Zeng Q."/>
            <person name="Eisenstadt E."/>
            <person name="Fraser-Liggett C."/>
            <person name="Strausberg R."/>
            <person name="Galagan J."/>
            <person name="Birren B."/>
            <person name="Collins F.H."/>
        </authorList>
    </citation>
    <scope>NUCLEOTIDE SEQUENCE [LARGE SCALE GENOMIC DNA]</scope>
    <source>
        <strain evidence="2">JHB</strain>
    </source>
</reference>
<organism>
    <name type="scientific">Culex quinquefasciatus</name>
    <name type="common">Southern house mosquito</name>
    <name type="synonym">Culex pungens</name>
    <dbReference type="NCBI Taxonomy" id="7176"/>
    <lineage>
        <taxon>Eukaryota</taxon>
        <taxon>Metazoa</taxon>
        <taxon>Ecdysozoa</taxon>
        <taxon>Arthropoda</taxon>
        <taxon>Hexapoda</taxon>
        <taxon>Insecta</taxon>
        <taxon>Pterygota</taxon>
        <taxon>Neoptera</taxon>
        <taxon>Endopterygota</taxon>
        <taxon>Diptera</taxon>
        <taxon>Nematocera</taxon>
        <taxon>Culicoidea</taxon>
        <taxon>Culicidae</taxon>
        <taxon>Culicinae</taxon>
        <taxon>Culicini</taxon>
        <taxon>Culex</taxon>
        <taxon>Culex</taxon>
    </lineage>
</organism>
<sequence>MSIELQEAKAKARHGVNGYQCRQRKQRRMRLFKLDHQSEPFRMAGHNNADPNHAAIFAGPNSEQHLPERAIICSVGQHLVADHVVHARTSTSPDRDRHRTGAIHLTSSTFDADAASGALGHHPQSAHTHALKLDTHVYAILSCDKTPQRHQHPAGANPVALPCDISPRASRHLQPPRAFEETLGHSSLVGFQHQHAGQAACLIYNHVAVDDHLFTCEGCREAFGRSRPRVSPAGPTSLVANIWAVIDITRSPPKAVSSDDKTPNSRRRTQLWGSPAFLPAAARASSDHANINRTSGSEKNDKRHKSANLRQAGVVTINKFIVPENATVVGSNEVIKTQFAGVCE</sequence>
<dbReference type="KEGG" id="cqu:CpipJ_CPIJ015305"/>
<evidence type="ECO:0000313" key="2">
    <source>
        <dbReference type="EMBL" id="EDS41610.1"/>
    </source>
</evidence>
<accession>B0X6T9</accession>
<keyword evidence="4" id="KW-1185">Reference proteome</keyword>
<evidence type="ECO:0000256" key="1">
    <source>
        <dbReference type="SAM" id="MobiDB-lite"/>
    </source>
</evidence>